<dbReference type="Gene3D" id="3.40.50.410">
    <property type="entry name" value="von Willebrand factor, type A domain"/>
    <property type="match status" value="1"/>
</dbReference>
<organism evidence="2">
    <name type="scientific">marine metagenome</name>
    <dbReference type="NCBI Taxonomy" id="408172"/>
    <lineage>
        <taxon>unclassified sequences</taxon>
        <taxon>metagenomes</taxon>
        <taxon>ecological metagenomes</taxon>
    </lineage>
</organism>
<proteinExistence type="predicted"/>
<reference evidence="2" key="1">
    <citation type="submission" date="2018-05" db="EMBL/GenBank/DDBJ databases">
        <authorList>
            <person name="Lanie J.A."/>
            <person name="Ng W.-L."/>
            <person name="Kazmierczak K.M."/>
            <person name="Andrzejewski T.M."/>
            <person name="Davidsen T.M."/>
            <person name="Wayne K.J."/>
            <person name="Tettelin H."/>
            <person name="Glass J.I."/>
            <person name="Rusch D."/>
            <person name="Podicherti R."/>
            <person name="Tsui H.-C.T."/>
            <person name="Winkler M.E."/>
        </authorList>
    </citation>
    <scope>NUCLEOTIDE SEQUENCE</scope>
</reference>
<dbReference type="SUPFAM" id="SSF53300">
    <property type="entry name" value="vWA-like"/>
    <property type="match status" value="1"/>
</dbReference>
<feature type="domain" description="DUF58" evidence="1">
    <location>
        <begin position="1"/>
        <end position="218"/>
    </location>
</feature>
<evidence type="ECO:0000313" key="2">
    <source>
        <dbReference type="EMBL" id="SVD44325.1"/>
    </source>
</evidence>
<name>A0A382VE76_9ZZZZ</name>
<evidence type="ECO:0000259" key="1">
    <source>
        <dbReference type="Pfam" id="PF01882"/>
    </source>
</evidence>
<gene>
    <name evidence="2" type="ORF">METZ01_LOCUS397179</name>
</gene>
<dbReference type="AlphaFoldDB" id="A0A382VE76"/>
<sequence>KRYVEERQLTLMLMADISPSQNFGTSERSKRDVAAEFCALIAFSAIQNDDKVGLCLFHGGIEQFIPPRKGQKHALRVVREVLAHGQDIPESWGENENRDSSLWQRLFNTWRTEKGKKRLRTADSSTNICQAMEFLLSVSKRKSVCFLVSDFLDDDYQHALMTANRKHDVIAVLITDPKELEMPRVGLIALKDSESNVTRLYDTSSRSFAESMSSAGKERVTNLERNLRKRGIDFIHIDASGSVVDPLVNFFQMRGKRLRR</sequence>
<protein>
    <recommendedName>
        <fullName evidence="1">DUF58 domain-containing protein</fullName>
    </recommendedName>
</protein>
<feature type="non-terminal residue" evidence="2">
    <location>
        <position position="1"/>
    </location>
</feature>
<accession>A0A382VE76</accession>
<dbReference type="EMBL" id="UINC01150980">
    <property type="protein sequence ID" value="SVD44325.1"/>
    <property type="molecule type" value="Genomic_DNA"/>
</dbReference>
<dbReference type="PANTHER" id="PTHR33608">
    <property type="entry name" value="BLL2464 PROTEIN"/>
    <property type="match status" value="1"/>
</dbReference>
<dbReference type="InterPro" id="IPR036465">
    <property type="entry name" value="vWFA_dom_sf"/>
</dbReference>
<dbReference type="InterPro" id="IPR002881">
    <property type="entry name" value="DUF58"/>
</dbReference>
<dbReference type="PANTHER" id="PTHR33608:SF6">
    <property type="entry name" value="BLL2464 PROTEIN"/>
    <property type="match status" value="1"/>
</dbReference>
<dbReference type="Pfam" id="PF01882">
    <property type="entry name" value="DUF58"/>
    <property type="match status" value="1"/>
</dbReference>